<sequence>MADHLSSPPKYATLYPTSVQGHKLRNNIINRRPKVLRACDRCRLKKTKCDAGFPPCRRCQRDGFVCTTRYSAKNDYGQLPPGYTEVYKKSHSVLEATVKKLYLMVRNGDTWDFDEPELDNNGELVVHDIVHKLGYTQQRTESRPPTPPMVLNDEAESQDTSSQHKKEVKEHTLTEEAVVPETELFTPCQAEQLPLEQCLDKFTDASKVAIDGYVGNENLNTSPQHWVNGFYMDLPQQIWGADMMGLNWPQSDVKSEACGGAASVNKVQLFQPLALDMQVEDSKIRWF</sequence>
<feature type="region of interest" description="Disordered" evidence="2">
    <location>
        <begin position="136"/>
        <end position="171"/>
    </location>
</feature>
<dbReference type="Pfam" id="PF00172">
    <property type="entry name" value="Zn_clus"/>
    <property type="match status" value="1"/>
</dbReference>
<feature type="compositionally biased region" description="Basic and acidic residues" evidence="2">
    <location>
        <begin position="162"/>
        <end position="171"/>
    </location>
</feature>
<gene>
    <name evidence="4" type="ORF">FGADI_658</name>
</gene>
<dbReference type="SMART" id="SM00066">
    <property type="entry name" value="GAL4"/>
    <property type="match status" value="1"/>
</dbReference>
<dbReference type="SUPFAM" id="SSF57701">
    <property type="entry name" value="Zn2/Cys6 DNA-binding domain"/>
    <property type="match status" value="1"/>
</dbReference>
<dbReference type="PROSITE" id="PS50048">
    <property type="entry name" value="ZN2_CY6_FUNGAL_2"/>
    <property type="match status" value="1"/>
</dbReference>
<protein>
    <recommendedName>
        <fullName evidence="3">Zn(2)-C6 fungal-type domain-containing protein</fullName>
    </recommendedName>
</protein>
<dbReference type="InterPro" id="IPR001138">
    <property type="entry name" value="Zn2Cys6_DnaBD"/>
</dbReference>
<keyword evidence="1" id="KW-0539">Nucleus</keyword>
<evidence type="ECO:0000256" key="2">
    <source>
        <dbReference type="SAM" id="MobiDB-lite"/>
    </source>
</evidence>
<dbReference type="InterPro" id="IPR052783">
    <property type="entry name" value="Metabolic/Drug-Res_Regulator"/>
</dbReference>
<dbReference type="InterPro" id="IPR036864">
    <property type="entry name" value="Zn2-C6_fun-type_DNA-bd_sf"/>
</dbReference>
<dbReference type="Proteomes" id="UP000604273">
    <property type="component" value="Unassembled WGS sequence"/>
</dbReference>
<evidence type="ECO:0000313" key="5">
    <source>
        <dbReference type="Proteomes" id="UP000604273"/>
    </source>
</evidence>
<dbReference type="PANTHER" id="PTHR47655">
    <property type="entry name" value="QUINIC ACID UTILIZATION ACTIVATOR"/>
    <property type="match status" value="1"/>
</dbReference>
<dbReference type="CDD" id="cd00067">
    <property type="entry name" value="GAL4"/>
    <property type="match status" value="1"/>
</dbReference>
<dbReference type="OrthoDB" id="5098081at2759"/>
<dbReference type="GO" id="GO:0000981">
    <property type="term" value="F:DNA-binding transcription factor activity, RNA polymerase II-specific"/>
    <property type="evidence" value="ECO:0007669"/>
    <property type="project" value="InterPro"/>
</dbReference>
<organism evidence="4 5">
    <name type="scientific">Fusarium gaditjirri</name>
    <dbReference type="NCBI Taxonomy" id="282569"/>
    <lineage>
        <taxon>Eukaryota</taxon>
        <taxon>Fungi</taxon>
        <taxon>Dikarya</taxon>
        <taxon>Ascomycota</taxon>
        <taxon>Pezizomycotina</taxon>
        <taxon>Sordariomycetes</taxon>
        <taxon>Hypocreomycetidae</taxon>
        <taxon>Hypocreales</taxon>
        <taxon>Nectriaceae</taxon>
        <taxon>Fusarium</taxon>
        <taxon>Fusarium nisikadoi species complex</taxon>
    </lineage>
</organism>
<dbReference type="EMBL" id="JABFAI010000012">
    <property type="protein sequence ID" value="KAF4960825.1"/>
    <property type="molecule type" value="Genomic_DNA"/>
</dbReference>
<evidence type="ECO:0000256" key="1">
    <source>
        <dbReference type="ARBA" id="ARBA00023242"/>
    </source>
</evidence>
<feature type="domain" description="Zn(2)-C6 fungal-type" evidence="3">
    <location>
        <begin position="38"/>
        <end position="68"/>
    </location>
</feature>
<reference evidence="4" key="2">
    <citation type="submission" date="2020-05" db="EMBL/GenBank/DDBJ databases">
        <authorList>
            <person name="Kim H.-S."/>
            <person name="Proctor R.H."/>
            <person name="Brown D.W."/>
        </authorList>
    </citation>
    <scope>NUCLEOTIDE SEQUENCE</scope>
    <source>
        <strain evidence="4">NRRL 45417</strain>
    </source>
</reference>
<keyword evidence="5" id="KW-1185">Reference proteome</keyword>
<proteinExistence type="predicted"/>
<dbReference type="AlphaFoldDB" id="A0A8H4TMW5"/>
<accession>A0A8H4TMW5</accession>
<comment type="caution">
    <text evidence="4">The sequence shown here is derived from an EMBL/GenBank/DDBJ whole genome shotgun (WGS) entry which is preliminary data.</text>
</comment>
<dbReference type="PROSITE" id="PS00463">
    <property type="entry name" value="ZN2_CY6_FUNGAL_1"/>
    <property type="match status" value="1"/>
</dbReference>
<dbReference type="GO" id="GO:0008270">
    <property type="term" value="F:zinc ion binding"/>
    <property type="evidence" value="ECO:0007669"/>
    <property type="project" value="InterPro"/>
</dbReference>
<evidence type="ECO:0000313" key="4">
    <source>
        <dbReference type="EMBL" id="KAF4960825.1"/>
    </source>
</evidence>
<reference evidence="4" key="1">
    <citation type="journal article" date="2020" name="BMC Genomics">
        <title>Correction to: Identification and distribution of gene clusters required for synthesis of sphingolipid metabolism inhibitors in diverse species of the filamentous fungus Fusarium.</title>
        <authorList>
            <person name="Kim H.S."/>
            <person name="Lohmar J.M."/>
            <person name="Busman M."/>
            <person name="Brown D.W."/>
            <person name="Naumann T.A."/>
            <person name="Divon H.H."/>
            <person name="Lysoe E."/>
            <person name="Uhlig S."/>
            <person name="Proctor R.H."/>
        </authorList>
    </citation>
    <scope>NUCLEOTIDE SEQUENCE</scope>
    <source>
        <strain evidence="4">NRRL 45417</strain>
    </source>
</reference>
<evidence type="ECO:0000259" key="3">
    <source>
        <dbReference type="PROSITE" id="PS50048"/>
    </source>
</evidence>
<dbReference type="Gene3D" id="4.10.240.10">
    <property type="entry name" value="Zn(2)-C6 fungal-type DNA-binding domain"/>
    <property type="match status" value="1"/>
</dbReference>
<name>A0A8H4TMW5_9HYPO</name>
<dbReference type="PANTHER" id="PTHR47655:SF3">
    <property type="entry name" value="ZN(II)2CYS6 TRANSCRIPTION FACTOR (EUROFUNG)"/>
    <property type="match status" value="1"/>
</dbReference>